<keyword evidence="4" id="KW-1185">Reference proteome</keyword>
<feature type="domain" description="PDZ" evidence="2">
    <location>
        <begin position="300"/>
        <end position="361"/>
    </location>
</feature>
<evidence type="ECO:0000256" key="1">
    <source>
        <dbReference type="SAM" id="MobiDB-lite"/>
    </source>
</evidence>
<dbReference type="SUPFAM" id="SSF50156">
    <property type="entry name" value="PDZ domain-like"/>
    <property type="match status" value="2"/>
</dbReference>
<evidence type="ECO:0000313" key="3">
    <source>
        <dbReference type="Ensembl" id="ENSXCOP00000022083.1"/>
    </source>
</evidence>
<dbReference type="PROSITE" id="PS50106">
    <property type="entry name" value="PDZ"/>
    <property type="match status" value="2"/>
</dbReference>
<evidence type="ECO:0000313" key="4">
    <source>
        <dbReference type="Proteomes" id="UP000261380"/>
    </source>
</evidence>
<reference evidence="3" key="1">
    <citation type="submission" date="2025-08" db="UniProtKB">
        <authorList>
            <consortium name="Ensembl"/>
        </authorList>
    </citation>
    <scope>IDENTIFICATION</scope>
</reference>
<dbReference type="Gene3D" id="2.30.42.10">
    <property type="match status" value="2"/>
</dbReference>
<organism evidence="3 4">
    <name type="scientific">Xiphophorus couchianus</name>
    <name type="common">Monterrey platyfish</name>
    <dbReference type="NCBI Taxonomy" id="32473"/>
    <lineage>
        <taxon>Eukaryota</taxon>
        <taxon>Metazoa</taxon>
        <taxon>Chordata</taxon>
        <taxon>Craniata</taxon>
        <taxon>Vertebrata</taxon>
        <taxon>Euteleostomi</taxon>
        <taxon>Actinopterygii</taxon>
        <taxon>Neopterygii</taxon>
        <taxon>Teleostei</taxon>
        <taxon>Neoteleostei</taxon>
        <taxon>Acanthomorphata</taxon>
        <taxon>Ovalentaria</taxon>
        <taxon>Atherinomorphae</taxon>
        <taxon>Cyprinodontiformes</taxon>
        <taxon>Poeciliidae</taxon>
        <taxon>Poeciliinae</taxon>
        <taxon>Xiphophorus</taxon>
    </lineage>
</organism>
<evidence type="ECO:0000259" key="2">
    <source>
        <dbReference type="PROSITE" id="PS50106"/>
    </source>
</evidence>
<dbReference type="GO" id="GO:0007165">
    <property type="term" value="P:signal transduction"/>
    <property type="evidence" value="ECO:0007669"/>
    <property type="project" value="TreeGrafter"/>
</dbReference>
<protein>
    <recommendedName>
        <fullName evidence="2">PDZ domain-containing protein</fullName>
    </recommendedName>
</protein>
<dbReference type="InterPro" id="IPR001478">
    <property type="entry name" value="PDZ"/>
</dbReference>
<feature type="domain" description="PDZ" evidence="2">
    <location>
        <begin position="126"/>
        <end position="206"/>
    </location>
</feature>
<feature type="region of interest" description="Disordered" evidence="1">
    <location>
        <begin position="222"/>
        <end position="265"/>
    </location>
</feature>
<accession>A0A3B5MCU9</accession>
<dbReference type="GO" id="GO:0005737">
    <property type="term" value="C:cytoplasm"/>
    <property type="evidence" value="ECO:0007669"/>
    <property type="project" value="TreeGrafter"/>
</dbReference>
<dbReference type="PANTHER" id="PTHR10316:SF41">
    <property type="entry name" value="MAGI FAMILY MEMBER, X-LINKED A-RELATED"/>
    <property type="match status" value="1"/>
</dbReference>
<dbReference type="AlphaFoldDB" id="A0A3B5MCU9"/>
<dbReference type="SMART" id="SM00228">
    <property type="entry name" value="PDZ"/>
    <property type="match status" value="1"/>
</dbReference>
<reference evidence="3" key="2">
    <citation type="submission" date="2025-09" db="UniProtKB">
        <authorList>
            <consortium name="Ensembl"/>
        </authorList>
    </citation>
    <scope>IDENTIFICATION</scope>
</reference>
<dbReference type="InterPro" id="IPR036034">
    <property type="entry name" value="PDZ_sf"/>
</dbReference>
<dbReference type="Ensembl" id="ENSXCOT00000022352.1">
    <property type="protein sequence ID" value="ENSXCOP00000022083.1"/>
    <property type="gene ID" value="ENSXCOG00000016504.1"/>
</dbReference>
<name>A0A3B5MCU9_9TELE</name>
<dbReference type="Proteomes" id="UP000261380">
    <property type="component" value="Unplaced"/>
</dbReference>
<dbReference type="GeneTree" id="ENSGT00940000164755"/>
<dbReference type="FunFam" id="2.30.42.10:FF:000005">
    <property type="entry name" value="Membrane associated guanylate kinase, WW and PDZ domain containing 1"/>
    <property type="match status" value="1"/>
</dbReference>
<feature type="compositionally biased region" description="Polar residues" evidence="1">
    <location>
        <begin position="241"/>
        <end position="250"/>
    </location>
</feature>
<dbReference type="GO" id="GO:0005911">
    <property type="term" value="C:cell-cell junction"/>
    <property type="evidence" value="ECO:0007669"/>
    <property type="project" value="TreeGrafter"/>
</dbReference>
<dbReference type="STRING" id="32473.ENSXCOP00000022083"/>
<proteinExistence type="predicted"/>
<dbReference type="PANTHER" id="PTHR10316">
    <property type="entry name" value="MEMBRANE ASSOCIATED GUANYLATE KINASE-RELATED"/>
    <property type="match status" value="1"/>
</dbReference>
<sequence length="367" mass="39711">MCAPQIDAALGNCPYGHVYCTCRITQHRLVAHCNEPITKRLYGDSYSGLDYRFSIKHDEDDADDDVIDDEDVFLFFSHVSKTTSWVDPRTQNKESTSATERSHHHSLFFIQHFTDQPSLLRGYSIHTRLSKGPRGFGFNIVGGSRPQEFLQVYSVTPGGPPTLSTGNSDILVYINDCCVLGRSHKEVVEMLKAVPMGQSVDVVLRRGYPMLYNPDGCPKQNLEVILPDPASSSAPPSAPAQRQQKSQTSLAAPPPRDVPPCGFNGCPANHALTPSSSRGPAGLVLPLGSEGSPLRGELVPVALGHSEIGGLGFSVTAGGQGGQQAVVRRVWDRRQCPSLQAGDVVMKINGADVQSLSFTQVRHGHSD</sequence>